<dbReference type="Pfam" id="PF03995">
    <property type="entry name" value="Inhibitor_I36"/>
    <property type="match status" value="1"/>
</dbReference>
<comment type="caution">
    <text evidence="2">The sequence shown here is derived from an EMBL/GenBank/DDBJ whole genome shotgun (WGS) entry which is preliminary data.</text>
</comment>
<evidence type="ECO:0000313" key="3">
    <source>
        <dbReference type="Proteomes" id="UP001597114"/>
    </source>
</evidence>
<protein>
    <submittedName>
        <fullName evidence="2">Peptidase inhibitor family I36 protein</fullName>
    </submittedName>
</protein>
<gene>
    <name evidence="2" type="ORF">ACFSJD_29690</name>
</gene>
<proteinExistence type="predicted"/>
<dbReference type="RefSeq" id="WP_344723968.1">
    <property type="nucleotide sequence ID" value="NZ_BAAAUS010000024.1"/>
</dbReference>
<feature type="chain" id="PRO_5046715263" evidence="1">
    <location>
        <begin position="36"/>
        <end position="153"/>
    </location>
</feature>
<reference evidence="3" key="1">
    <citation type="journal article" date="2019" name="Int. J. Syst. Evol. Microbiol.">
        <title>The Global Catalogue of Microorganisms (GCM) 10K type strain sequencing project: providing services to taxonomists for standard genome sequencing and annotation.</title>
        <authorList>
            <consortium name="The Broad Institute Genomics Platform"/>
            <consortium name="The Broad Institute Genome Sequencing Center for Infectious Disease"/>
            <person name="Wu L."/>
            <person name="Ma J."/>
        </authorList>
    </citation>
    <scope>NUCLEOTIDE SEQUENCE [LARGE SCALE GENOMIC DNA]</scope>
    <source>
        <strain evidence="3">CCM 7043</strain>
    </source>
</reference>
<evidence type="ECO:0000313" key="2">
    <source>
        <dbReference type="EMBL" id="MFD1521704.1"/>
    </source>
</evidence>
<dbReference type="Proteomes" id="UP001597114">
    <property type="component" value="Unassembled WGS sequence"/>
</dbReference>
<dbReference type="Gene3D" id="2.60.20.10">
    <property type="entry name" value="Crystallins"/>
    <property type="match status" value="1"/>
</dbReference>
<feature type="signal peptide" evidence="1">
    <location>
        <begin position="1"/>
        <end position="35"/>
    </location>
</feature>
<organism evidence="2 3">
    <name type="scientific">Pseudonocardia yunnanensis</name>
    <dbReference type="NCBI Taxonomy" id="58107"/>
    <lineage>
        <taxon>Bacteria</taxon>
        <taxon>Bacillati</taxon>
        <taxon>Actinomycetota</taxon>
        <taxon>Actinomycetes</taxon>
        <taxon>Pseudonocardiales</taxon>
        <taxon>Pseudonocardiaceae</taxon>
        <taxon>Pseudonocardia</taxon>
    </lineage>
</organism>
<keyword evidence="3" id="KW-1185">Reference proteome</keyword>
<dbReference type="InterPro" id="IPR011024">
    <property type="entry name" value="G_crystallin-like"/>
</dbReference>
<dbReference type="SUPFAM" id="SSF49695">
    <property type="entry name" value="gamma-Crystallin-like"/>
    <property type="match status" value="1"/>
</dbReference>
<name>A0ABW4F2M7_9PSEU</name>
<evidence type="ECO:0000256" key="1">
    <source>
        <dbReference type="SAM" id="SignalP"/>
    </source>
</evidence>
<keyword evidence="1" id="KW-0732">Signal</keyword>
<dbReference type="EMBL" id="JBHUCO010000037">
    <property type="protein sequence ID" value="MFD1521704.1"/>
    <property type="molecule type" value="Genomic_DNA"/>
</dbReference>
<sequence>MSRIWSRRSLGPAALGTIAAVTLALGGLTAGTAIAAPAATISGDVTTTSAAIGWVVQPASAAARAAGQPNEFDVFDDPNFQNGSIDLKNVSIPDLTDSGLSDGFSSAANNSSTQMCLFTDANFQGARLTFPPNTQIQQFSPATDNKVSSVKPC</sequence>
<accession>A0ABW4F2M7</accession>